<sequence>MGPIVYRFLWKSWRLTSVRTLQKTAENWEINLGLNEYLLKVLAVKAKFMTVKSKKSIFHTMVVGMTILVSCNELLHNAFDTIDFIDSMDKQFKFKNLMLKKMSGYSKIDPICTNRLNQDKLEIYFGTDADDNGSYPNALRYESSKEKQLGNSRKNESKSSKPQNKINVNLVAYQAPDKVSITKKLIFELLLKNSPQQLPINLLKFEHLSNQLMHAIRCSINMFIVQCCTVA</sequence>
<dbReference type="EMBL" id="VYZN01000034">
    <property type="protein sequence ID" value="KAE9533477.1"/>
    <property type="molecule type" value="Genomic_DNA"/>
</dbReference>
<accession>A0A6G0TJN4</accession>
<gene>
    <name evidence="1" type="ORF">AGLY_009115</name>
</gene>
<name>A0A6G0TJN4_APHGL</name>
<keyword evidence="2" id="KW-1185">Reference proteome</keyword>
<dbReference type="AlphaFoldDB" id="A0A6G0TJN4"/>
<evidence type="ECO:0000313" key="1">
    <source>
        <dbReference type="EMBL" id="KAE9533477.1"/>
    </source>
</evidence>
<comment type="caution">
    <text evidence="1">The sequence shown here is derived from an EMBL/GenBank/DDBJ whole genome shotgun (WGS) entry which is preliminary data.</text>
</comment>
<evidence type="ECO:0000313" key="2">
    <source>
        <dbReference type="Proteomes" id="UP000475862"/>
    </source>
</evidence>
<dbReference type="Proteomes" id="UP000475862">
    <property type="component" value="Unassembled WGS sequence"/>
</dbReference>
<protein>
    <submittedName>
        <fullName evidence="1">Uncharacterized protein</fullName>
    </submittedName>
</protein>
<proteinExistence type="predicted"/>
<organism evidence="1 2">
    <name type="scientific">Aphis glycines</name>
    <name type="common">Soybean aphid</name>
    <dbReference type="NCBI Taxonomy" id="307491"/>
    <lineage>
        <taxon>Eukaryota</taxon>
        <taxon>Metazoa</taxon>
        <taxon>Ecdysozoa</taxon>
        <taxon>Arthropoda</taxon>
        <taxon>Hexapoda</taxon>
        <taxon>Insecta</taxon>
        <taxon>Pterygota</taxon>
        <taxon>Neoptera</taxon>
        <taxon>Paraneoptera</taxon>
        <taxon>Hemiptera</taxon>
        <taxon>Sternorrhyncha</taxon>
        <taxon>Aphidomorpha</taxon>
        <taxon>Aphidoidea</taxon>
        <taxon>Aphididae</taxon>
        <taxon>Aphidini</taxon>
        <taxon>Aphis</taxon>
        <taxon>Aphis</taxon>
    </lineage>
</organism>
<reference evidence="1 2" key="1">
    <citation type="submission" date="2019-08" db="EMBL/GenBank/DDBJ databases">
        <title>The genome of the soybean aphid Biotype 1, its phylome, world population structure and adaptation to the North American continent.</title>
        <authorList>
            <person name="Giordano R."/>
            <person name="Donthu R.K."/>
            <person name="Hernandez A.G."/>
            <person name="Wright C.L."/>
            <person name="Zimin A.V."/>
        </authorList>
    </citation>
    <scope>NUCLEOTIDE SEQUENCE [LARGE SCALE GENOMIC DNA]</scope>
    <source>
        <tissue evidence="1">Whole aphids</tissue>
    </source>
</reference>